<name>A0A0G3GY33_9CORY</name>
<dbReference type="Pfam" id="PF03352">
    <property type="entry name" value="Adenine_glyco"/>
    <property type="match status" value="1"/>
</dbReference>
<accession>A0A0G3GY33</accession>
<dbReference type="InterPro" id="IPR052891">
    <property type="entry name" value="DNA-3mA_glycosylase"/>
</dbReference>
<reference evidence="1 2" key="1">
    <citation type="journal article" date="2015" name="Genome Announc.">
        <title>Complete Genome Sequence of the Type Strain Corynebacterium mustelae DSM 45274, Isolated from Various Tissues of a Male Ferret with Lethal Sepsis.</title>
        <authorList>
            <person name="Ruckert C."/>
            <person name="Eimer J."/>
            <person name="Winkler A."/>
            <person name="Tauch A."/>
        </authorList>
    </citation>
    <scope>NUCLEOTIDE SEQUENCE [LARGE SCALE GENOMIC DNA]</scope>
    <source>
        <strain evidence="1 2">DSM 45274</strain>
    </source>
</reference>
<dbReference type="GO" id="GO:0008725">
    <property type="term" value="F:DNA-3-methyladenine glycosylase activity"/>
    <property type="evidence" value="ECO:0007669"/>
    <property type="project" value="UniProtKB-EC"/>
</dbReference>
<evidence type="ECO:0000313" key="2">
    <source>
        <dbReference type="Proteomes" id="UP000035199"/>
    </source>
</evidence>
<sequence length="211" mass="23414">MTNINTSQTPTDLTEAGLVKCEDNQWRPPWAVHDPLLREYYDGEWGQPITDEKGVFERLCLEGFQAGLSWRTVLNKREYLRAGLCNFNPDQLAVMDTTDIPRIMESRGMVKNHRKIASVLNNAAKTLELRTTTYGDLAQLIWSFAPENHISPASVAAIPTTSPESTAMAAKLKELGFSYVGPTTCYALMQAIGIVDDRVIGAARGRPQPES</sequence>
<dbReference type="Gene3D" id="1.10.340.30">
    <property type="entry name" value="Hypothetical protein, domain 2"/>
    <property type="match status" value="1"/>
</dbReference>
<dbReference type="SUPFAM" id="SSF48150">
    <property type="entry name" value="DNA-glycosylase"/>
    <property type="match status" value="1"/>
</dbReference>
<keyword evidence="1" id="KW-0378">Hydrolase</keyword>
<evidence type="ECO:0000313" key="1">
    <source>
        <dbReference type="EMBL" id="AKK04453.1"/>
    </source>
</evidence>
<organism evidence="1 2">
    <name type="scientific">Corynebacterium mustelae</name>
    <dbReference type="NCBI Taxonomy" id="571915"/>
    <lineage>
        <taxon>Bacteria</taxon>
        <taxon>Bacillati</taxon>
        <taxon>Actinomycetota</taxon>
        <taxon>Actinomycetes</taxon>
        <taxon>Mycobacteriales</taxon>
        <taxon>Corynebacteriaceae</taxon>
        <taxon>Corynebacterium</taxon>
    </lineage>
</organism>
<dbReference type="STRING" id="571915.CMUST_00480"/>
<gene>
    <name evidence="1" type="primary">tag</name>
    <name evidence="1" type="ORF">CMUST_00480</name>
</gene>
<keyword evidence="2" id="KW-1185">Reference proteome</keyword>
<dbReference type="InterPro" id="IPR011257">
    <property type="entry name" value="DNA_glycosylase"/>
</dbReference>
<dbReference type="PATRIC" id="fig|571915.4.peg.100"/>
<reference evidence="2" key="2">
    <citation type="submission" date="2015-05" db="EMBL/GenBank/DDBJ databases">
        <title>Complete genome sequence of Corynebacterium mustelae DSM 45274, isolated from various tissues of a male ferret with lethal sepsis.</title>
        <authorList>
            <person name="Ruckert C."/>
            <person name="Albersmeier A."/>
            <person name="Winkler A."/>
            <person name="Tauch A."/>
        </authorList>
    </citation>
    <scope>NUCLEOTIDE SEQUENCE [LARGE SCALE GENOMIC DNA]</scope>
    <source>
        <strain evidence="2">DSM 45274</strain>
    </source>
</reference>
<dbReference type="OrthoDB" id="9807664at2"/>
<protein>
    <submittedName>
        <fullName evidence="1">DNA-3-methyladenine glycosylase I</fullName>
        <ecNumber evidence="1">3.2.2.20</ecNumber>
    </submittedName>
</protein>
<dbReference type="PANTHER" id="PTHR30037:SF4">
    <property type="entry name" value="DNA-3-METHYLADENINE GLYCOSYLASE I"/>
    <property type="match status" value="1"/>
</dbReference>
<keyword evidence="1" id="KW-0326">Glycosidase</keyword>
<dbReference type="Proteomes" id="UP000035199">
    <property type="component" value="Chromosome"/>
</dbReference>
<proteinExistence type="predicted"/>
<dbReference type="InterPro" id="IPR005019">
    <property type="entry name" value="Adenine_glyco"/>
</dbReference>
<dbReference type="EC" id="3.2.2.20" evidence="1"/>
<dbReference type="KEGG" id="cmv:CMUST_00480"/>
<dbReference type="GO" id="GO:0006284">
    <property type="term" value="P:base-excision repair"/>
    <property type="evidence" value="ECO:0007669"/>
    <property type="project" value="InterPro"/>
</dbReference>
<dbReference type="EMBL" id="CP011542">
    <property type="protein sequence ID" value="AKK04453.1"/>
    <property type="molecule type" value="Genomic_DNA"/>
</dbReference>
<dbReference type="RefSeq" id="WP_047260873.1">
    <property type="nucleotide sequence ID" value="NZ_CP011542.1"/>
</dbReference>
<dbReference type="PANTHER" id="PTHR30037">
    <property type="entry name" value="DNA-3-METHYLADENINE GLYCOSYLASE 1"/>
    <property type="match status" value="1"/>
</dbReference>
<dbReference type="AlphaFoldDB" id="A0A0G3GY33"/>